<dbReference type="GO" id="GO:0016740">
    <property type="term" value="F:transferase activity"/>
    <property type="evidence" value="ECO:0007669"/>
    <property type="project" value="UniProtKB-KW"/>
</dbReference>
<name>A0A7C3CGA4_9BACT</name>
<dbReference type="Pfam" id="PF01019">
    <property type="entry name" value="G_glu_transpept"/>
    <property type="match status" value="1"/>
</dbReference>
<protein>
    <submittedName>
        <fullName evidence="5">Gamma-glutamyltransferase</fullName>
    </submittedName>
</protein>
<dbReference type="AlphaFoldDB" id="A0A7C3CGA4"/>
<dbReference type="EMBL" id="DRMH01000079">
    <property type="protein sequence ID" value="HFC98047.1"/>
    <property type="molecule type" value="Genomic_DNA"/>
</dbReference>
<comment type="similarity">
    <text evidence="1">Belongs to the gamma-glutamyltransferase family.</text>
</comment>
<dbReference type="InterPro" id="IPR051792">
    <property type="entry name" value="GGT_bact"/>
</dbReference>
<dbReference type="Proteomes" id="UP000886043">
    <property type="component" value="Unassembled WGS sequence"/>
</dbReference>
<organism evidence="5">
    <name type="scientific">Thermosulfurimonas dismutans</name>
    <dbReference type="NCBI Taxonomy" id="999894"/>
    <lineage>
        <taxon>Bacteria</taxon>
        <taxon>Pseudomonadati</taxon>
        <taxon>Thermodesulfobacteriota</taxon>
        <taxon>Thermodesulfobacteria</taxon>
        <taxon>Thermodesulfobacteriales</taxon>
        <taxon>Thermodesulfobacteriaceae</taxon>
        <taxon>Thermosulfurimonas</taxon>
    </lineage>
</organism>
<gene>
    <name evidence="5" type="ORF">ENJ40_06270</name>
</gene>
<dbReference type="SUPFAM" id="SSF56235">
    <property type="entry name" value="N-terminal nucleophile aminohydrolases (Ntn hydrolases)"/>
    <property type="match status" value="1"/>
</dbReference>
<dbReference type="Gene3D" id="3.60.20.40">
    <property type="match status" value="1"/>
</dbReference>
<proteinExistence type="inferred from homology"/>
<evidence type="ECO:0000256" key="1">
    <source>
        <dbReference type="ARBA" id="ARBA00009381"/>
    </source>
</evidence>
<keyword evidence="4" id="KW-0865">Zymogen</keyword>
<keyword evidence="3" id="KW-0378">Hydrolase</keyword>
<sequence>MKGVVACGNVSTARAGVEILRAGGNAFDAAVGAALAAGIAEAGLTGLAGGGYAIVYRARDSLLRVYDFFVSAPGLGLSGFPEKPDFRRITLRFTSSTQDFFTGAASVAVPGTPLGLRRLKEDLGRLPWPRVVGPAVFLAREGVEVDPLQASCFRILEPIFRQDPGAEALYYPRGCPPQPGERIRNPALADFLEDFPRAVEDLYTGTLGRNLSSWLRQRGGLLTPEDLGYYRVYIRRPLRYVSRRGILFTNPPPSFGGSLVTLGWKYFEEHFSGGEYLSREHLETLARALVRQDNLREQILLHPEEVYLRLGASAGTTHLSVADEEGNLCGITLTFGEGAGLFFPEAGLVLNNILGEEDLHPRGFFSYPPGRRIPSMMAPSILQVGGSRWVLGSGGSKRIRSALLQVLLHLSFFGLSSQAAVEAPRLHFEEGVFQAEPGFPEGLKEWVRPVNLWPGKDLYFGGVHLVRDDLTGAGDPRRAGVVLYA</sequence>
<dbReference type="GO" id="GO:0016787">
    <property type="term" value="F:hydrolase activity"/>
    <property type="evidence" value="ECO:0007669"/>
    <property type="project" value="UniProtKB-KW"/>
</dbReference>
<evidence type="ECO:0000256" key="2">
    <source>
        <dbReference type="ARBA" id="ARBA00022679"/>
    </source>
</evidence>
<dbReference type="InterPro" id="IPR029055">
    <property type="entry name" value="Ntn_hydrolases_N"/>
</dbReference>
<evidence type="ECO:0000256" key="3">
    <source>
        <dbReference type="ARBA" id="ARBA00022801"/>
    </source>
</evidence>
<evidence type="ECO:0000256" key="4">
    <source>
        <dbReference type="ARBA" id="ARBA00023145"/>
    </source>
</evidence>
<reference evidence="5" key="1">
    <citation type="journal article" date="2020" name="mSystems">
        <title>Genome- and Community-Level Interaction Insights into Carbon Utilization and Element Cycling Functions of Hydrothermarchaeota in Hydrothermal Sediment.</title>
        <authorList>
            <person name="Zhou Z."/>
            <person name="Liu Y."/>
            <person name="Xu W."/>
            <person name="Pan J."/>
            <person name="Luo Z.H."/>
            <person name="Li M."/>
        </authorList>
    </citation>
    <scope>NUCLEOTIDE SEQUENCE [LARGE SCALE GENOMIC DNA]</scope>
    <source>
        <strain evidence="5">HyVt-483</strain>
    </source>
</reference>
<dbReference type="PRINTS" id="PR01210">
    <property type="entry name" value="GGTRANSPTASE"/>
</dbReference>
<evidence type="ECO:0000313" key="5">
    <source>
        <dbReference type="EMBL" id="HFC98047.1"/>
    </source>
</evidence>
<dbReference type="PANTHER" id="PTHR43199">
    <property type="entry name" value="GLUTATHIONE HYDROLASE"/>
    <property type="match status" value="1"/>
</dbReference>
<dbReference type="PANTHER" id="PTHR43199:SF1">
    <property type="entry name" value="GLUTATHIONE HYDROLASE PROENZYME"/>
    <property type="match status" value="1"/>
</dbReference>
<dbReference type="InterPro" id="IPR043137">
    <property type="entry name" value="GGT_ssub_C"/>
</dbReference>
<keyword evidence="2" id="KW-0808">Transferase</keyword>
<comment type="caution">
    <text evidence="5">The sequence shown here is derived from an EMBL/GenBank/DDBJ whole genome shotgun (WGS) entry which is preliminary data.</text>
</comment>
<accession>A0A7C3CGA4</accession>